<organism evidence="2 3">
    <name type="scientific">Rotaria magnacalcarata</name>
    <dbReference type="NCBI Taxonomy" id="392030"/>
    <lineage>
        <taxon>Eukaryota</taxon>
        <taxon>Metazoa</taxon>
        <taxon>Spiralia</taxon>
        <taxon>Gnathifera</taxon>
        <taxon>Rotifera</taxon>
        <taxon>Eurotatoria</taxon>
        <taxon>Bdelloidea</taxon>
        <taxon>Philodinida</taxon>
        <taxon>Philodinidae</taxon>
        <taxon>Rotaria</taxon>
    </lineage>
</organism>
<reference evidence="2" key="1">
    <citation type="submission" date="2021-02" db="EMBL/GenBank/DDBJ databases">
        <authorList>
            <person name="Nowell W R."/>
        </authorList>
    </citation>
    <scope>NUCLEOTIDE SEQUENCE</scope>
</reference>
<dbReference type="InterPro" id="IPR036388">
    <property type="entry name" value="WH-like_DNA-bd_sf"/>
</dbReference>
<protein>
    <recommendedName>
        <fullName evidence="1">Transposase Tc1-like domain-containing protein</fullName>
    </recommendedName>
</protein>
<dbReference type="InterPro" id="IPR009057">
    <property type="entry name" value="Homeodomain-like_sf"/>
</dbReference>
<evidence type="ECO:0000313" key="3">
    <source>
        <dbReference type="Proteomes" id="UP000663866"/>
    </source>
</evidence>
<comment type="caution">
    <text evidence="2">The sequence shown here is derived from an EMBL/GenBank/DDBJ whole genome shotgun (WGS) entry which is preliminary data.</text>
</comment>
<sequence length="317" mass="36959">MGRKAVSIDTKKGIILLRDTGMSQHEISRKLNISRHCVRQTIRKFNKLHTTSTTPGAGRRSKVTRRQKRAVKLQQLRDDTLSLNDLVRYAQTSLNLNISRQTVSRILHKFGLFSYVAPRKPQITHQQRRYRLFWCYKHLTWTETDWSNVIFSDEANFEILNRNNRIYIRRFRNDLKRHERFQPRVHRGGGLDTPKIPIRVMSSRGRAVSLMLSRTDCLSITIVQPTKLVTTNSTQHTQLSTEPQGQKRQEVTHIFLANKTEPSILSIEETFIQPSLSDLLPNDFIPSPDIRQINSIQQSRDYHVDNQSDFQSTDSNK</sequence>
<feature type="domain" description="Transposase Tc1-like" evidence="1">
    <location>
        <begin position="77"/>
        <end position="139"/>
    </location>
</feature>
<keyword evidence="3" id="KW-1185">Reference proteome</keyword>
<dbReference type="Gene3D" id="1.10.10.10">
    <property type="entry name" value="Winged helix-like DNA-binding domain superfamily/Winged helix DNA-binding domain"/>
    <property type="match status" value="1"/>
</dbReference>
<evidence type="ECO:0000313" key="2">
    <source>
        <dbReference type="EMBL" id="CAF3795334.1"/>
    </source>
</evidence>
<dbReference type="EMBL" id="CAJOBG010000308">
    <property type="protein sequence ID" value="CAF3795334.1"/>
    <property type="molecule type" value="Genomic_DNA"/>
</dbReference>
<dbReference type="PANTHER" id="PTHR46068">
    <property type="entry name" value="PROTEIN CBG27172"/>
    <property type="match status" value="1"/>
</dbReference>
<dbReference type="Pfam" id="PF01498">
    <property type="entry name" value="HTH_Tnp_Tc3_2"/>
    <property type="match status" value="1"/>
</dbReference>
<dbReference type="GO" id="GO:0006313">
    <property type="term" value="P:DNA transposition"/>
    <property type="evidence" value="ECO:0007669"/>
    <property type="project" value="InterPro"/>
</dbReference>
<name>A0A819BEG0_9BILA</name>
<accession>A0A819BEG0</accession>
<dbReference type="InterPro" id="IPR002492">
    <property type="entry name" value="Transposase_Tc1-like"/>
</dbReference>
<dbReference type="PANTHER" id="PTHR46068:SF1">
    <property type="entry name" value="TRANSPOSASE IS30-LIKE HTH DOMAIN-CONTAINING PROTEIN"/>
    <property type="match status" value="1"/>
</dbReference>
<evidence type="ECO:0000259" key="1">
    <source>
        <dbReference type="Pfam" id="PF01498"/>
    </source>
</evidence>
<feature type="non-terminal residue" evidence="2">
    <location>
        <position position="1"/>
    </location>
</feature>
<dbReference type="Pfam" id="PF13384">
    <property type="entry name" value="HTH_23"/>
    <property type="match status" value="1"/>
</dbReference>
<dbReference type="AlphaFoldDB" id="A0A819BEG0"/>
<dbReference type="Proteomes" id="UP000663866">
    <property type="component" value="Unassembled WGS sequence"/>
</dbReference>
<dbReference type="InterPro" id="IPR036397">
    <property type="entry name" value="RNaseH_sf"/>
</dbReference>
<proteinExistence type="predicted"/>
<dbReference type="GO" id="GO:0015074">
    <property type="term" value="P:DNA integration"/>
    <property type="evidence" value="ECO:0007669"/>
    <property type="project" value="InterPro"/>
</dbReference>
<gene>
    <name evidence="2" type="ORF">OVN521_LOCUS3551</name>
</gene>
<dbReference type="GO" id="GO:0003677">
    <property type="term" value="F:DNA binding"/>
    <property type="evidence" value="ECO:0007669"/>
    <property type="project" value="InterPro"/>
</dbReference>
<dbReference type="SUPFAM" id="SSF46689">
    <property type="entry name" value="Homeodomain-like"/>
    <property type="match status" value="1"/>
</dbReference>
<dbReference type="Gene3D" id="3.30.420.10">
    <property type="entry name" value="Ribonuclease H-like superfamily/Ribonuclease H"/>
    <property type="match status" value="1"/>
</dbReference>